<evidence type="ECO:0000256" key="6">
    <source>
        <dbReference type="ARBA" id="ARBA00023242"/>
    </source>
</evidence>
<dbReference type="PANTHER" id="PTHR12144">
    <property type="entry name" value="NEGATIVE ELONGATION FACTOR D"/>
    <property type="match status" value="1"/>
</dbReference>
<dbReference type="EMBL" id="SDOX01000001">
    <property type="protein sequence ID" value="TFJ88516.1"/>
    <property type="molecule type" value="Genomic_DNA"/>
</dbReference>
<feature type="compositionally biased region" description="Acidic residues" evidence="7">
    <location>
        <begin position="107"/>
        <end position="117"/>
    </location>
</feature>
<sequence length="1118" mass="123962">MEEEADAEPLLRVEGWEIYSTDDGNAKPYFYNTSTETTQWDIPPELVGNEQVMSLMDVDEAYEEKEDALSHDKSDAVMQDDDEMLSYHPPQEDGSSATRLEHATALEEGEVESDSEEVGMHEEEGQYGQHHDDWGEAKDEETGQVYFFNQRDGSTTWDKPEGFVSRLLGEEEGRAAEEEMAPEPGREAEGGEQDMLELEEGEVEEEVVDMEEDEADAGERPAEALAWGWQAKARWSPCAEEESGDRAAIGGGEGSFGVAAGDSAEMGGGERALVSGAGAAMTTKEYEEMMLRQKLRQLRERPRPELQELQEVEGAGRGEEGGRGSDRADRVIDAAASEEAGAAASVAVTVPGREFKEGREGIGQGEEEERRDRREVTEAAAAPPPVSPSHREAEAAMRAAEEALAQARALLCSEDSIMDPGIVGAVRTYIKEHSRRVEAGEEVEEDVMDVDELLAGNYRGMANMALLVGKWLQELGGDGAEPDMDGQELVLEHLRGEIKGRFDVDKADALLFGRKQDMVFIDDMMGYKRWRRTLMEIFAQHKESKLLGGYCMQHLSRTGHNTEMADLVSVEDYWSVARGVVTELLAEVPWADHVHLSRLSANLKRICCSTAYLHAFSQDVLWSLESKLLARADASRDTSNISTAQSLMAANRRFRRIRQELESAAWEAAEQGIGAAGGSQGGSWYNRCRFVHRLSAWQAEAPPLNLAEEDDPMEAVEKRRRVVDMLVVLFSEGRLTDVAAATLLETYVDANILFTERQEARTGAEEVPGSTAGEEGEEDEDGNDIAQIRGPLAFLRHPRLLEVLVRAVFDPKDRLDTETRRASACQVLAVASTALEDGSVDREEADALYGGLRQASALLADEEMLRWNMCTSGMPPVLKGLLRAHPVVAMGFLHWLRVTIQDPEFHNSRQFNEVMHVFMRLLQFLVLERPLHHPAIFEALKALLTLKPTESSFNIIKMKRQALQCCVFLMSHGFVLPVVAFFHENLAEMDHALVRHFLGLTLVAAQPPYSSVFVCALASLLRETVVSKALRSSLDEAPKRALVKFIETVCEDDMEAKSNGDYKHQDIPVSSDGPAASKSMLLDPAMRKGLRLVYSDMLKKRESDRQTYDRADKSGGGQ</sequence>
<dbReference type="PANTHER" id="PTHR12144:SF0">
    <property type="entry name" value="NEGATIVE ELONGATION FACTOR C_D"/>
    <property type="match status" value="1"/>
</dbReference>
<comment type="subcellular location">
    <subcellularLocation>
        <location evidence="1">Nucleus</location>
    </subcellularLocation>
</comment>
<evidence type="ECO:0000256" key="5">
    <source>
        <dbReference type="ARBA" id="ARBA00023163"/>
    </source>
</evidence>
<dbReference type="PROSITE" id="PS50020">
    <property type="entry name" value="WW_DOMAIN_2"/>
    <property type="match status" value="2"/>
</dbReference>
<dbReference type="OrthoDB" id="511287at2759"/>
<feature type="compositionally biased region" description="Acidic residues" evidence="7">
    <location>
        <begin position="202"/>
        <end position="216"/>
    </location>
</feature>
<dbReference type="PROSITE" id="PS01159">
    <property type="entry name" value="WW_DOMAIN_1"/>
    <property type="match status" value="1"/>
</dbReference>
<feature type="region of interest" description="Disordered" evidence="7">
    <location>
        <begin position="1057"/>
        <end position="1080"/>
    </location>
</feature>
<evidence type="ECO:0000313" key="9">
    <source>
        <dbReference type="EMBL" id="TFJ88516.1"/>
    </source>
</evidence>
<dbReference type="GO" id="GO:0034244">
    <property type="term" value="P:negative regulation of transcription elongation by RNA polymerase II"/>
    <property type="evidence" value="ECO:0007669"/>
    <property type="project" value="TreeGrafter"/>
</dbReference>
<keyword evidence="6" id="KW-0539">Nucleus</keyword>
<dbReference type="CDD" id="cd00201">
    <property type="entry name" value="WW"/>
    <property type="match status" value="2"/>
</dbReference>
<feature type="region of interest" description="Disordered" evidence="7">
    <location>
        <begin position="351"/>
        <end position="390"/>
    </location>
</feature>
<evidence type="ECO:0000256" key="7">
    <source>
        <dbReference type="SAM" id="MobiDB-lite"/>
    </source>
</evidence>
<dbReference type="GO" id="GO:0003723">
    <property type="term" value="F:RNA binding"/>
    <property type="evidence" value="ECO:0007669"/>
    <property type="project" value="TreeGrafter"/>
</dbReference>
<evidence type="ECO:0000256" key="4">
    <source>
        <dbReference type="ARBA" id="ARBA00023015"/>
    </source>
</evidence>
<keyword evidence="3" id="KW-0678">Repressor</keyword>
<dbReference type="Gene3D" id="2.20.70.10">
    <property type="match status" value="2"/>
</dbReference>
<dbReference type="InterPro" id="IPR006942">
    <property type="entry name" value="TH1"/>
</dbReference>
<feature type="region of interest" description="Disordered" evidence="7">
    <location>
        <begin position="60"/>
        <end position="139"/>
    </location>
</feature>
<dbReference type="Pfam" id="PF04858">
    <property type="entry name" value="TH1"/>
    <property type="match status" value="2"/>
</dbReference>
<feature type="region of interest" description="Disordered" evidence="7">
    <location>
        <begin position="170"/>
        <end position="194"/>
    </location>
</feature>
<keyword evidence="10" id="KW-1185">Reference proteome</keyword>
<evidence type="ECO:0000259" key="8">
    <source>
        <dbReference type="PROSITE" id="PS50020"/>
    </source>
</evidence>
<feature type="compositionally biased region" description="Basic and acidic residues" evidence="7">
    <location>
        <begin position="1057"/>
        <end position="1066"/>
    </location>
</feature>
<dbReference type="SMART" id="SM00456">
    <property type="entry name" value="WW"/>
    <property type="match status" value="2"/>
</dbReference>
<evidence type="ECO:0000256" key="2">
    <source>
        <dbReference type="ARBA" id="ARBA00005726"/>
    </source>
</evidence>
<feature type="domain" description="WW" evidence="8">
    <location>
        <begin position="128"/>
        <end position="162"/>
    </location>
</feature>
<accession>A0A4D9DB12</accession>
<feature type="compositionally biased region" description="Acidic residues" evidence="7">
    <location>
        <begin position="774"/>
        <end position="783"/>
    </location>
</feature>
<dbReference type="Proteomes" id="UP000355283">
    <property type="component" value="Unassembled WGS sequence"/>
</dbReference>
<feature type="compositionally biased region" description="Basic and acidic residues" evidence="7">
    <location>
        <begin position="368"/>
        <end position="377"/>
    </location>
</feature>
<feature type="region of interest" description="Disordered" evidence="7">
    <location>
        <begin position="297"/>
        <end position="326"/>
    </location>
</feature>
<feature type="compositionally biased region" description="Basic and acidic residues" evidence="7">
    <location>
        <begin position="118"/>
        <end position="139"/>
    </location>
</feature>
<dbReference type="InterPro" id="IPR001202">
    <property type="entry name" value="WW_dom"/>
</dbReference>
<feature type="compositionally biased region" description="Basic and acidic residues" evidence="7">
    <location>
        <begin position="314"/>
        <end position="326"/>
    </location>
</feature>
<proteinExistence type="inferred from homology"/>
<feature type="region of interest" description="Disordered" evidence="7">
    <location>
        <begin position="759"/>
        <end position="783"/>
    </location>
</feature>
<dbReference type="GO" id="GO:0032021">
    <property type="term" value="C:NELF complex"/>
    <property type="evidence" value="ECO:0007669"/>
    <property type="project" value="TreeGrafter"/>
</dbReference>
<dbReference type="AlphaFoldDB" id="A0A4D9DB12"/>
<evidence type="ECO:0000256" key="3">
    <source>
        <dbReference type="ARBA" id="ARBA00022491"/>
    </source>
</evidence>
<evidence type="ECO:0000313" key="10">
    <source>
        <dbReference type="Proteomes" id="UP000355283"/>
    </source>
</evidence>
<comment type="similarity">
    <text evidence="2">Belongs to the NELF-D family.</text>
</comment>
<feature type="region of interest" description="Disordered" evidence="7">
    <location>
        <begin position="202"/>
        <end position="221"/>
    </location>
</feature>
<feature type="compositionally biased region" description="Basic and acidic residues" evidence="7">
    <location>
        <begin position="297"/>
        <end position="306"/>
    </location>
</feature>
<dbReference type="Pfam" id="PF00397">
    <property type="entry name" value="WW"/>
    <property type="match status" value="1"/>
</dbReference>
<keyword evidence="4" id="KW-0805">Transcription regulation</keyword>
<evidence type="ECO:0000256" key="1">
    <source>
        <dbReference type="ARBA" id="ARBA00004123"/>
    </source>
</evidence>
<dbReference type="SUPFAM" id="SSF51045">
    <property type="entry name" value="WW domain"/>
    <property type="match status" value="2"/>
</dbReference>
<comment type="caution">
    <text evidence="9">The sequence shown here is derived from an EMBL/GenBank/DDBJ whole genome shotgun (WGS) entry which is preliminary data.</text>
</comment>
<reference evidence="9 10" key="1">
    <citation type="submission" date="2019-01" db="EMBL/GenBank/DDBJ databases">
        <title>Nuclear Genome Assembly of the Microalgal Biofuel strain Nannochloropsis salina CCMP1776.</title>
        <authorList>
            <person name="Hovde B."/>
        </authorList>
    </citation>
    <scope>NUCLEOTIDE SEQUENCE [LARGE SCALE GENOMIC DNA]</scope>
    <source>
        <strain evidence="9 10">CCMP1776</strain>
    </source>
</reference>
<feature type="domain" description="WW" evidence="8">
    <location>
        <begin position="15"/>
        <end position="45"/>
    </location>
</feature>
<name>A0A4D9DB12_9STRA</name>
<organism evidence="9 10">
    <name type="scientific">Nannochloropsis salina CCMP1776</name>
    <dbReference type="NCBI Taxonomy" id="1027361"/>
    <lineage>
        <taxon>Eukaryota</taxon>
        <taxon>Sar</taxon>
        <taxon>Stramenopiles</taxon>
        <taxon>Ochrophyta</taxon>
        <taxon>Eustigmatophyceae</taxon>
        <taxon>Eustigmatales</taxon>
        <taxon>Monodopsidaceae</taxon>
        <taxon>Microchloropsis</taxon>
        <taxon>Microchloropsis salina</taxon>
    </lineage>
</organism>
<gene>
    <name evidence="9" type="ORF">NSK_000090</name>
</gene>
<dbReference type="InterPro" id="IPR036020">
    <property type="entry name" value="WW_dom_sf"/>
</dbReference>
<protein>
    <recommendedName>
        <fullName evidence="8">WW domain-containing protein</fullName>
    </recommendedName>
</protein>
<keyword evidence="5" id="KW-0804">Transcription</keyword>